<keyword evidence="5" id="KW-0862">Zinc</keyword>
<keyword evidence="3" id="KW-0677">Repeat</keyword>
<keyword evidence="4" id="KW-0863">Zinc-finger</keyword>
<dbReference type="SMART" id="SM00355">
    <property type="entry name" value="ZnF_C2H2"/>
    <property type="match status" value="10"/>
</dbReference>
<keyword evidence="7" id="KW-0539">Nucleus</keyword>
<dbReference type="GO" id="GO:0008270">
    <property type="term" value="F:zinc ion binding"/>
    <property type="evidence" value="ECO:0007669"/>
    <property type="project" value="UniProtKB-KW"/>
</dbReference>
<dbReference type="EnsemblMetazoa" id="AATE008489-RA">
    <property type="protein sequence ID" value="AATE008489-PA.1"/>
    <property type="gene ID" value="AATE008489"/>
</dbReference>
<feature type="region of interest" description="Disordered" evidence="8">
    <location>
        <begin position="196"/>
        <end position="274"/>
    </location>
</feature>
<evidence type="ECO:0000256" key="3">
    <source>
        <dbReference type="ARBA" id="ARBA00022737"/>
    </source>
</evidence>
<dbReference type="PROSITE" id="PS00028">
    <property type="entry name" value="ZINC_FINGER_C2H2_1"/>
    <property type="match status" value="5"/>
</dbReference>
<dbReference type="GO" id="GO:0000978">
    <property type="term" value="F:RNA polymerase II cis-regulatory region sequence-specific DNA binding"/>
    <property type="evidence" value="ECO:0007669"/>
    <property type="project" value="TreeGrafter"/>
</dbReference>
<dbReference type="InterPro" id="IPR050589">
    <property type="entry name" value="Ikaros_C2H2-ZF"/>
</dbReference>
<dbReference type="VEuPathDB" id="VectorBase:AATE008489"/>
<dbReference type="PROSITE" id="PS50157">
    <property type="entry name" value="ZINC_FINGER_C2H2_2"/>
    <property type="match status" value="6"/>
</dbReference>
<keyword evidence="6" id="KW-0238">DNA-binding</keyword>
<dbReference type="FunFam" id="3.30.160.60:FF:000100">
    <property type="entry name" value="Zinc finger 45-like"/>
    <property type="match status" value="1"/>
</dbReference>
<evidence type="ECO:0000256" key="1">
    <source>
        <dbReference type="ARBA" id="ARBA00004123"/>
    </source>
</evidence>
<dbReference type="GO" id="GO:0005634">
    <property type="term" value="C:nucleus"/>
    <property type="evidence" value="ECO:0007669"/>
    <property type="project" value="UniProtKB-SubCell"/>
</dbReference>
<accession>A0A182IZJ5</accession>
<feature type="domain" description="C2H2-type" evidence="9">
    <location>
        <begin position="524"/>
        <end position="551"/>
    </location>
</feature>
<evidence type="ECO:0000256" key="8">
    <source>
        <dbReference type="SAM" id="MobiDB-lite"/>
    </source>
</evidence>
<dbReference type="Pfam" id="PF00096">
    <property type="entry name" value="zf-C2H2"/>
    <property type="match status" value="4"/>
</dbReference>
<evidence type="ECO:0000256" key="7">
    <source>
        <dbReference type="ARBA" id="ARBA00023242"/>
    </source>
</evidence>
<dbReference type="InterPro" id="IPR012934">
    <property type="entry name" value="Znf_AD"/>
</dbReference>
<dbReference type="Gene3D" id="3.30.160.60">
    <property type="entry name" value="Classic Zinc Finger"/>
    <property type="match status" value="4"/>
</dbReference>
<dbReference type="GO" id="GO:0003700">
    <property type="term" value="F:DNA-binding transcription factor activity"/>
    <property type="evidence" value="ECO:0007669"/>
    <property type="project" value="TreeGrafter"/>
</dbReference>
<feature type="compositionally biased region" description="Basic and acidic residues" evidence="8">
    <location>
        <begin position="220"/>
        <end position="236"/>
    </location>
</feature>
<sequence length="608" mass="70454">TNAILRTRSYSSVVLKRPSSYFALHVNDRSERSLAVRISGMLSVDALIQTDDMDKYTTGERRVPVEPVVTKLCTLCRVEQARGWLLLEMRNDIKEEERGINIWTIVEKHLCLDLDKCVEKIAQELLICESCWDIVYKFHVFYGMVHENHAKMKLNGKIERDPLTSSSKANACIVQDDDKNDPLCCTELMTIKIESGDSMNDAHDGEDEEESVSIPASTVVDRESNDESDNSSREATNECFPKTHNRTGISSKRGIQKDEPKRRRKKESTSLKEEKCEPDHEVLDFYKRIVCEICDLERMARGVAGIEYNTLKELNHHMRNEHNTHAAIRCPICTNKYRGRVQLIKHKEMHLNPDNFRCSECSEVHHNMKEHVKQKHSDKPYTCSECGKSYAFRARLAVHIRMTHAARDVICDQCNKPFSKYTIDEHKKAVHLASFICEYCPKTFKQRFWLNRHMEEHNETGSVNRAATCTICGAVVKNKYILVSHMRRMHSEQSAVSCKSCGKSFKAKQDLNKHIRNVCTDRSFACAACGKQFKQKVKLNEHMTTHTGMSLYVCNFCPQTFKYESYFYIHRKKVHPEQWLEMKQKRKEGLHQKIQRIQDNTVESDSNT</sequence>
<dbReference type="Gene3D" id="3.40.1800.20">
    <property type="match status" value="1"/>
</dbReference>
<name>A0A182IZJ5_ANOAO</name>
<evidence type="ECO:0000259" key="9">
    <source>
        <dbReference type="PROSITE" id="PS50157"/>
    </source>
</evidence>
<dbReference type="AlphaFoldDB" id="A0A182IZJ5"/>
<feature type="domain" description="C2H2-type" evidence="9">
    <location>
        <begin position="381"/>
        <end position="409"/>
    </location>
</feature>
<feature type="domain" description="C2H2-type" evidence="9">
    <location>
        <begin position="467"/>
        <end position="495"/>
    </location>
</feature>
<dbReference type="GO" id="GO:0006357">
    <property type="term" value="P:regulation of transcription by RNA polymerase II"/>
    <property type="evidence" value="ECO:0007669"/>
    <property type="project" value="TreeGrafter"/>
</dbReference>
<dbReference type="SMART" id="SM00868">
    <property type="entry name" value="zf-AD"/>
    <property type="match status" value="1"/>
</dbReference>
<feature type="domain" description="C2H2-type" evidence="9">
    <location>
        <begin position="435"/>
        <end position="462"/>
    </location>
</feature>
<dbReference type="FunFam" id="3.30.160.60:FF:001450">
    <property type="entry name" value="zinc finger protein 774"/>
    <property type="match status" value="1"/>
</dbReference>
<organism evidence="10">
    <name type="scientific">Anopheles atroparvus</name>
    <name type="common">European mosquito</name>
    <dbReference type="NCBI Taxonomy" id="41427"/>
    <lineage>
        <taxon>Eukaryota</taxon>
        <taxon>Metazoa</taxon>
        <taxon>Ecdysozoa</taxon>
        <taxon>Arthropoda</taxon>
        <taxon>Hexapoda</taxon>
        <taxon>Insecta</taxon>
        <taxon>Pterygota</taxon>
        <taxon>Neoptera</taxon>
        <taxon>Endopterygota</taxon>
        <taxon>Diptera</taxon>
        <taxon>Nematocera</taxon>
        <taxon>Culicoidea</taxon>
        <taxon>Culicidae</taxon>
        <taxon>Anophelinae</taxon>
        <taxon>Anopheles</taxon>
    </lineage>
</organism>
<comment type="subcellular location">
    <subcellularLocation>
        <location evidence="1">Nucleus</location>
    </subcellularLocation>
</comment>
<dbReference type="InterPro" id="IPR013087">
    <property type="entry name" value="Znf_C2H2_type"/>
</dbReference>
<feature type="compositionally biased region" description="Basic and acidic residues" evidence="8">
    <location>
        <begin position="255"/>
        <end position="274"/>
    </location>
</feature>
<proteinExistence type="predicted"/>
<evidence type="ECO:0000256" key="4">
    <source>
        <dbReference type="ARBA" id="ARBA00022771"/>
    </source>
</evidence>
<feature type="domain" description="C2H2-type" evidence="9">
    <location>
        <begin position="552"/>
        <end position="575"/>
    </location>
</feature>
<evidence type="ECO:0000313" key="10">
    <source>
        <dbReference type="EnsemblMetazoa" id="AATE008489-PA.1"/>
    </source>
</evidence>
<feature type="domain" description="C2H2-type" evidence="9">
    <location>
        <begin position="496"/>
        <end position="523"/>
    </location>
</feature>
<dbReference type="SUPFAM" id="SSF57667">
    <property type="entry name" value="beta-beta-alpha zinc fingers"/>
    <property type="match status" value="4"/>
</dbReference>
<evidence type="ECO:0000256" key="2">
    <source>
        <dbReference type="ARBA" id="ARBA00022723"/>
    </source>
</evidence>
<dbReference type="PANTHER" id="PTHR24404">
    <property type="entry name" value="ZINC FINGER PROTEIN"/>
    <property type="match status" value="1"/>
</dbReference>
<dbReference type="PANTHER" id="PTHR24404:SF114">
    <property type="entry name" value="KLUMPFUSS, ISOFORM B-RELATED"/>
    <property type="match status" value="1"/>
</dbReference>
<evidence type="ECO:0000256" key="5">
    <source>
        <dbReference type="ARBA" id="ARBA00022833"/>
    </source>
</evidence>
<reference evidence="10" key="1">
    <citation type="submission" date="2022-08" db="UniProtKB">
        <authorList>
            <consortium name="EnsemblMetazoa"/>
        </authorList>
    </citation>
    <scope>IDENTIFICATION</scope>
    <source>
        <strain evidence="10">EBRO</strain>
    </source>
</reference>
<protein>
    <recommendedName>
        <fullName evidence="9">C2H2-type domain-containing protein</fullName>
    </recommendedName>
</protein>
<keyword evidence="2" id="KW-0479">Metal-binding</keyword>
<dbReference type="InterPro" id="IPR036236">
    <property type="entry name" value="Znf_C2H2_sf"/>
</dbReference>
<evidence type="ECO:0000256" key="6">
    <source>
        <dbReference type="ARBA" id="ARBA00023125"/>
    </source>
</evidence>
<dbReference type="STRING" id="41427.A0A182IZJ5"/>